<dbReference type="InterPro" id="IPR020846">
    <property type="entry name" value="MFS_dom"/>
</dbReference>
<dbReference type="PANTHER" id="PTHR23502:SF64">
    <property type="entry name" value="TRANSPORTER, PUTATIVE (AFU_ORTHOLOGUE AFUA_3G11760)-RELATED"/>
    <property type="match status" value="1"/>
</dbReference>
<proteinExistence type="predicted"/>
<accession>A0A166JAI2</accession>
<dbReference type="AlphaFoldDB" id="A0A166JAI2"/>
<dbReference type="GO" id="GO:0022857">
    <property type="term" value="F:transmembrane transporter activity"/>
    <property type="evidence" value="ECO:0007669"/>
    <property type="project" value="InterPro"/>
</dbReference>
<feature type="transmembrane region" description="Helical" evidence="5">
    <location>
        <begin position="259"/>
        <end position="282"/>
    </location>
</feature>
<feature type="transmembrane region" description="Helical" evidence="5">
    <location>
        <begin position="294"/>
        <end position="318"/>
    </location>
</feature>
<dbReference type="STRING" id="436010.A0A166JAI2"/>
<protein>
    <submittedName>
        <fullName evidence="7">MFS general substrate transporter</fullName>
    </submittedName>
</protein>
<keyword evidence="2 5" id="KW-0812">Transmembrane</keyword>
<reference evidence="7 8" key="1">
    <citation type="journal article" date="2016" name="Mol. Biol. Evol.">
        <title>Comparative Genomics of Early-Diverging Mushroom-Forming Fungi Provides Insights into the Origins of Lignocellulose Decay Capabilities.</title>
        <authorList>
            <person name="Nagy L.G."/>
            <person name="Riley R."/>
            <person name="Tritt A."/>
            <person name="Adam C."/>
            <person name="Daum C."/>
            <person name="Floudas D."/>
            <person name="Sun H."/>
            <person name="Yadav J.S."/>
            <person name="Pangilinan J."/>
            <person name="Larsson K.H."/>
            <person name="Matsuura K."/>
            <person name="Barry K."/>
            <person name="Labutti K."/>
            <person name="Kuo R."/>
            <person name="Ohm R.A."/>
            <person name="Bhattacharya S.S."/>
            <person name="Shirouzu T."/>
            <person name="Yoshinaga Y."/>
            <person name="Martin F.M."/>
            <person name="Grigoriev I.V."/>
            <person name="Hibbett D.S."/>
        </authorList>
    </citation>
    <scope>NUCLEOTIDE SEQUENCE [LARGE SCALE GENOMIC DNA]</scope>
    <source>
        <strain evidence="7 8">CBS 109695</strain>
    </source>
</reference>
<feature type="transmembrane region" description="Helical" evidence="5">
    <location>
        <begin position="439"/>
        <end position="460"/>
    </location>
</feature>
<keyword evidence="8" id="KW-1185">Reference proteome</keyword>
<feature type="transmembrane region" description="Helical" evidence="5">
    <location>
        <begin position="73"/>
        <end position="92"/>
    </location>
</feature>
<evidence type="ECO:0000256" key="5">
    <source>
        <dbReference type="SAM" id="Phobius"/>
    </source>
</evidence>
<dbReference type="InterPro" id="IPR011701">
    <property type="entry name" value="MFS"/>
</dbReference>
<dbReference type="EMBL" id="KV417553">
    <property type="protein sequence ID" value="KZP20662.1"/>
    <property type="molecule type" value="Genomic_DNA"/>
</dbReference>
<comment type="subcellular location">
    <subcellularLocation>
        <location evidence="1">Membrane</location>
        <topology evidence="1">Multi-pass membrane protein</topology>
    </subcellularLocation>
</comment>
<dbReference type="SUPFAM" id="SSF103473">
    <property type="entry name" value="MFS general substrate transporter"/>
    <property type="match status" value="1"/>
</dbReference>
<evidence type="ECO:0000256" key="4">
    <source>
        <dbReference type="ARBA" id="ARBA00023136"/>
    </source>
</evidence>
<dbReference type="Proteomes" id="UP000076532">
    <property type="component" value="Unassembled WGS sequence"/>
</dbReference>
<dbReference type="GO" id="GO:0005886">
    <property type="term" value="C:plasma membrane"/>
    <property type="evidence" value="ECO:0007669"/>
    <property type="project" value="TreeGrafter"/>
</dbReference>
<feature type="transmembrane region" description="Helical" evidence="5">
    <location>
        <begin position="37"/>
        <end position="61"/>
    </location>
</feature>
<dbReference type="Pfam" id="PF07690">
    <property type="entry name" value="MFS_1"/>
    <property type="match status" value="1"/>
</dbReference>
<feature type="transmembrane region" description="Helical" evidence="5">
    <location>
        <begin position="104"/>
        <end position="120"/>
    </location>
</feature>
<feature type="transmembrane region" description="Helical" evidence="5">
    <location>
        <begin position="163"/>
        <end position="185"/>
    </location>
</feature>
<evidence type="ECO:0000313" key="7">
    <source>
        <dbReference type="EMBL" id="KZP20662.1"/>
    </source>
</evidence>
<sequence>MSRPPALKPAIAISLGEAADAPVPDIYDKFSEKRKNAIVAVVAFAALLAPFASSAFLPSIPQISHDLGTSESAINYTVAAYLVVIALAPLVWSSYATVYGRRPIYLCSMPIFIAGSIGVAESRTLIQLIFTRMIQGIGASSVLSVGAGSIGDIYRPTERGRAMGLYLAGAQLGPPLAPVIGGIMTEYAHGARGTWRAFQYLLAAMGLLTFVLAVFFLPETSHGRRIDEMKAAGQRGVCGTDWVWLNPFGPLKFLRSQNVLAITLNSSFVLLSTYCILVPLPYTLGPRFGITNSAILGTLYLAQGGGNIVGSFISGRLSDRSVHRWIARRSGVFVPEDRLRASLWAGGIATPLTLLGAGLTMQLWTNVAGLAVTLVFLFINGIGLLGILAVSNTYLVDTNQARSTEVIAANNCIRYLCSAGASAAVLPVMKVIGIAPTNAIAAGFAWIGCALVVVVIRYGAGWRHGNVRDSGTDDGGAEKTPSDVEK</sequence>
<name>A0A166JAI2_9AGAM</name>
<feature type="transmembrane region" description="Helical" evidence="5">
    <location>
        <begin position="197"/>
        <end position="217"/>
    </location>
</feature>
<evidence type="ECO:0000256" key="3">
    <source>
        <dbReference type="ARBA" id="ARBA00022989"/>
    </source>
</evidence>
<evidence type="ECO:0000256" key="1">
    <source>
        <dbReference type="ARBA" id="ARBA00004141"/>
    </source>
</evidence>
<dbReference type="OrthoDB" id="3066029at2759"/>
<feature type="transmembrane region" description="Helical" evidence="5">
    <location>
        <begin position="367"/>
        <end position="391"/>
    </location>
</feature>
<organism evidence="7 8">
    <name type="scientific">Athelia psychrophila</name>
    <dbReference type="NCBI Taxonomy" id="1759441"/>
    <lineage>
        <taxon>Eukaryota</taxon>
        <taxon>Fungi</taxon>
        <taxon>Dikarya</taxon>
        <taxon>Basidiomycota</taxon>
        <taxon>Agaricomycotina</taxon>
        <taxon>Agaricomycetes</taxon>
        <taxon>Agaricomycetidae</taxon>
        <taxon>Atheliales</taxon>
        <taxon>Atheliaceae</taxon>
        <taxon>Athelia</taxon>
    </lineage>
</organism>
<dbReference type="InterPro" id="IPR036259">
    <property type="entry name" value="MFS_trans_sf"/>
</dbReference>
<feature type="transmembrane region" description="Helical" evidence="5">
    <location>
        <begin position="412"/>
        <end position="433"/>
    </location>
</feature>
<dbReference type="PANTHER" id="PTHR23502">
    <property type="entry name" value="MAJOR FACILITATOR SUPERFAMILY"/>
    <property type="match status" value="1"/>
</dbReference>
<keyword evidence="4 5" id="KW-0472">Membrane</keyword>
<keyword evidence="3 5" id="KW-1133">Transmembrane helix</keyword>
<dbReference type="Gene3D" id="1.20.1250.20">
    <property type="entry name" value="MFS general substrate transporter like domains"/>
    <property type="match status" value="1"/>
</dbReference>
<gene>
    <name evidence="7" type="ORF">FIBSPDRAFT_1044703</name>
</gene>
<feature type="transmembrane region" description="Helical" evidence="5">
    <location>
        <begin position="339"/>
        <end position="361"/>
    </location>
</feature>
<evidence type="ECO:0000259" key="6">
    <source>
        <dbReference type="PROSITE" id="PS50850"/>
    </source>
</evidence>
<evidence type="ECO:0000256" key="2">
    <source>
        <dbReference type="ARBA" id="ARBA00022692"/>
    </source>
</evidence>
<evidence type="ECO:0000313" key="8">
    <source>
        <dbReference type="Proteomes" id="UP000076532"/>
    </source>
</evidence>
<feature type="transmembrane region" description="Helical" evidence="5">
    <location>
        <begin position="126"/>
        <end position="151"/>
    </location>
</feature>
<dbReference type="PROSITE" id="PS50850">
    <property type="entry name" value="MFS"/>
    <property type="match status" value="1"/>
</dbReference>
<feature type="domain" description="Major facilitator superfamily (MFS) profile" evidence="6">
    <location>
        <begin position="38"/>
        <end position="460"/>
    </location>
</feature>